<feature type="domain" description="VOC" evidence="1">
    <location>
        <begin position="4"/>
        <end position="135"/>
    </location>
</feature>
<dbReference type="Proteomes" id="UP001303647">
    <property type="component" value="Unassembled WGS sequence"/>
</dbReference>
<gene>
    <name evidence="2" type="ORF">C7999DRAFT_44097</name>
</gene>
<accession>A0AAN7CP02</accession>
<organism evidence="2 3">
    <name type="scientific">Corynascus novoguineensis</name>
    <dbReference type="NCBI Taxonomy" id="1126955"/>
    <lineage>
        <taxon>Eukaryota</taxon>
        <taxon>Fungi</taxon>
        <taxon>Dikarya</taxon>
        <taxon>Ascomycota</taxon>
        <taxon>Pezizomycotina</taxon>
        <taxon>Sordariomycetes</taxon>
        <taxon>Sordariomycetidae</taxon>
        <taxon>Sordariales</taxon>
        <taxon>Chaetomiaceae</taxon>
        <taxon>Corynascus</taxon>
    </lineage>
</organism>
<dbReference type="Pfam" id="PF00903">
    <property type="entry name" value="Glyoxalase"/>
    <property type="match status" value="1"/>
</dbReference>
<keyword evidence="3" id="KW-1185">Reference proteome</keyword>
<proteinExistence type="predicted"/>
<dbReference type="InterPro" id="IPR029068">
    <property type="entry name" value="Glyas_Bleomycin-R_OHBP_Dase"/>
</dbReference>
<dbReference type="PROSITE" id="PS51819">
    <property type="entry name" value="VOC"/>
    <property type="match status" value="1"/>
</dbReference>
<evidence type="ECO:0000313" key="2">
    <source>
        <dbReference type="EMBL" id="KAK4244208.1"/>
    </source>
</evidence>
<evidence type="ECO:0000313" key="3">
    <source>
        <dbReference type="Proteomes" id="UP001303647"/>
    </source>
</evidence>
<name>A0AAN7CP02_9PEZI</name>
<dbReference type="AlphaFoldDB" id="A0AAN7CP02"/>
<dbReference type="Gene3D" id="3.10.180.10">
    <property type="entry name" value="2,3-Dihydroxybiphenyl 1,2-Dioxygenase, domain 1"/>
    <property type="match status" value="1"/>
</dbReference>
<dbReference type="SUPFAM" id="SSF54593">
    <property type="entry name" value="Glyoxalase/Bleomycin resistance protein/Dihydroxybiphenyl dioxygenase"/>
    <property type="match status" value="1"/>
</dbReference>
<dbReference type="InterPro" id="IPR004360">
    <property type="entry name" value="Glyas_Fos-R_dOase_dom"/>
</dbReference>
<sequence length="141" mass="15729">MPPKLGQIVETVLYTSDVGKLAAWYKDVLGLTPFIEFPAVVGFSLPNNTILLLFDRATTTKDKVSEGGVIPNHGAETSFGQHIAFACADANELDEWEKHFQDQKVEIAGRMQWEKGGKSVYVRDCEGHLIEIMTRGVWVVY</sequence>
<dbReference type="EMBL" id="MU857751">
    <property type="protein sequence ID" value="KAK4244208.1"/>
    <property type="molecule type" value="Genomic_DNA"/>
</dbReference>
<protein>
    <submittedName>
        <fullName evidence="2">Glyoxalase/Bleomycin resistance protein/Dihydroxybiphenyl dioxygenase</fullName>
    </submittedName>
</protein>
<dbReference type="GO" id="GO:0051213">
    <property type="term" value="F:dioxygenase activity"/>
    <property type="evidence" value="ECO:0007669"/>
    <property type="project" value="UniProtKB-KW"/>
</dbReference>
<keyword evidence="2" id="KW-0223">Dioxygenase</keyword>
<dbReference type="InterPro" id="IPR037523">
    <property type="entry name" value="VOC_core"/>
</dbReference>
<comment type="caution">
    <text evidence="2">The sequence shown here is derived from an EMBL/GenBank/DDBJ whole genome shotgun (WGS) entry which is preliminary data.</text>
</comment>
<reference evidence="2" key="1">
    <citation type="journal article" date="2023" name="Mol. Phylogenet. Evol.">
        <title>Genome-scale phylogeny and comparative genomics of the fungal order Sordariales.</title>
        <authorList>
            <person name="Hensen N."/>
            <person name="Bonometti L."/>
            <person name="Westerberg I."/>
            <person name="Brannstrom I.O."/>
            <person name="Guillou S."/>
            <person name="Cros-Aarteil S."/>
            <person name="Calhoun S."/>
            <person name="Haridas S."/>
            <person name="Kuo A."/>
            <person name="Mondo S."/>
            <person name="Pangilinan J."/>
            <person name="Riley R."/>
            <person name="LaButti K."/>
            <person name="Andreopoulos B."/>
            <person name="Lipzen A."/>
            <person name="Chen C."/>
            <person name="Yan M."/>
            <person name="Daum C."/>
            <person name="Ng V."/>
            <person name="Clum A."/>
            <person name="Steindorff A."/>
            <person name="Ohm R.A."/>
            <person name="Martin F."/>
            <person name="Silar P."/>
            <person name="Natvig D.O."/>
            <person name="Lalanne C."/>
            <person name="Gautier V."/>
            <person name="Ament-Velasquez S.L."/>
            <person name="Kruys A."/>
            <person name="Hutchinson M.I."/>
            <person name="Powell A.J."/>
            <person name="Barry K."/>
            <person name="Miller A.N."/>
            <person name="Grigoriev I.V."/>
            <person name="Debuchy R."/>
            <person name="Gladieux P."/>
            <person name="Hiltunen Thoren M."/>
            <person name="Johannesson H."/>
        </authorList>
    </citation>
    <scope>NUCLEOTIDE SEQUENCE</scope>
    <source>
        <strain evidence="2">CBS 359.72</strain>
    </source>
</reference>
<keyword evidence="2" id="KW-0560">Oxidoreductase</keyword>
<evidence type="ECO:0000259" key="1">
    <source>
        <dbReference type="PROSITE" id="PS51819"/>
    </source>
</evidence>
<reference evidence="2" key="2">
    <citation type="submission" date="2023-05" db="EMBL/GenBank/DDBJ databases">
        <authorList>
            <consortium name="Lawrence Berkeley National Laboratory"/>
            <person name="Steindorff A."/>
            <person name="Hensen N."/>
            <person name="Bonometti L."/>
            <person name="Westerberg I."/>
            <person name="Brannstrom I.O."/>
            <person name="Guillou S."/>
            <person name="Cros-Aarteil S."/>
            <person name="Calhoun S."/>
            <person name="Haridas S."/>
            <person name="Kuo A."/>
            <person name="Mondo S."/>
            <person name="Pangilinan J."/>
            <person name="Riley R."/>
            <person name="Labutti K."/>
            <person name="Andreopoulos B."/>
            <person name="Lipzen A."/>
            <person name="Chen C."/>
            <person name="Yanf M."/>
            <person name="Daum C."/>
            <person name="Ng V."/>
            <person name="Clum A."/>
            <person name="Ohm R."/>
            <person name="Martin F."/>
            <person name="Silar P."/>
            <person name="Natvig D."/>
            <person name="Lalanne C."/>
            <person name="Gautier V."/>
            <person name="Ament-Velasquez S.L."/>
            <person name="Kruys A."/>
            <person name="Hutchinson M.I."/>
            <person name="Powell A.J."/>
            <person name="Barry K."/>
            <person name="Miller A.N."/>
            <person name="Grigoriev I.V."/>
            <person name="Debuchy R."/>
            <person name="Gladieux P."/>
            <person name="Thoren M.H."/>
            <person name="Johannesson H."/>
        </authorList>
    </citation>
    <scope>NUCLEOTIDE SEQUENCE</scope>
    <source>
        <strain evidence="2">CBS 359.72</strain>
    </source>
</reference>